<gene>
    <name evidence="3" type="primary">yhcN</name>
    <name evidence="3" type="ORF">C772_01353</name>
</gene>
<feature type="signal peptide" evidence="2">
    <location>
        <begin position="1"/>
        <end position="19"/>
    </location>
</feature>
<accession>M7NE56</accession>
<feature type="compositionally biased region" description="Low complexity" evidence="1">
    <location>
        <begin position="62"/>
        <end position="74"/>
    </location>
</feature>
<keyword evidence="2" id="KW-0732">Signal</keyword>
<feature type="compositionally biased region" description="Basic and acidic residues" evidence="1">
    <location>
        <begin position="78"/>
        <end position="87"/>
    </location>
</feature>
<feature type="compositionally biased region" description="Polar residues" evidence="1">
    <location>
        <begin position="40"/>
        <end position="53"/>
    </location>
</feature>
<evidence type="ECO:0000313" key="3">
    <source>
        <dbReference type="EMBL" id="EMR06823.1"/>
    </source>
</evidence>
<dbReference type="EMBL" id="AOFT01000005">
    <property type="protein sequence ID" value="EMR06823.1"/>
    <property type="molecule type" value="Genomic_DNA"/>
</dbReference>
<dbReference type="Proteomes" id="UP000011919">
    <property type="component" value="Unassembled WGS sequence"/>
</dbReference>
<dbReference type="Pfam" id="PF09580">
    <property type="entry name" value="Spore_YhcN_YlaJ"/>
    <property type="match status" value="1"/>
</dbReference>
<dbReference type="InterPro" id="IPR014247">
    <property type="entry name" value="Spore_lipoprot_YhcN/YlaJ"/>
</dbReference>
<dbReference type="PROSITE" id="PS51257">
    <property type="entry name" value="PROKAR_LIPOPROTEIN"/>
    <property type="match status" value="1"/>
</dbReference>
<dbReference type="NCBIfam" id="TIGR02898">
    <property type="entry name" value="spore_YhcN_YlaJ"/>
    <property type="match status" value="1"/>
</dbReference>
<dbReference type="RefSeq" id="WP_008298472.1">
    <property type="nucleotide sequence ID" value="NZ_AOFT01000005.1"/>
</dbReference>
<organism evidence="3 4">
    <name type="scientific">Bhargavaea cecembensis DSE10</name>
    <dbReference type="NCBI Taxonomy" id="1235279"/>
    <lineage>
        <taxon>Bacteria</taxon>
        <taxon>Bacillati</taxon>
        <taxon>Bacillota</taxon>
        <taxon>Bacilli</taxon>
        <taxon>Bacillales</taxon>
        <taxon>Caryophanaceae</taxon>
        <taxon>Bhargavaea</taxon>
    </lineage>
</organism>
<dbReference type="eggNOG" id="ENOG50333KD">
    <property type="taxonomic scope" value="Bacteria"/>
</dbReference>
<reference evidence="3 4" key="1">
    <citation type="journal article" date="2013" name="Genome Announc.">
        <title>Draft Genome Sequence of Bhargavaea cecembensis Strain DSE10T, Isolated from a Deep-Sea Sediment Sample Collected at a Depth of 5,904 m from the Chagos-Laccadive Ridge System in the Indian Ocean.</title>
        <authorList>
            <person name="Shivaji S."/>
            <person name="Ara S."/>
            <person name="Begum Z."/>
            <person name="Ruth M."/>
            <person name="Singh A."/>
            <person name="Kumar Pinnaka A."/>
        </authorList>
    </citation>
    <scope>NUCLEOTIDE SEQUENCE [LARGE SCALE GENOMIC DNA]</scope>
    <source>
        <strain evidence="3 4">DSE10</strain>
    </source>
</reference>
<proteinExistence type="predicted"/>
<dbReference type="InterPro" id="IPR019076">
    <property type="entry name" value="Spore_lipoprot_YhcN/YlaJ-like"/>
</dbReference>
<evidence type="ECO:0000313" key="4">
    <source>
        <dbReference type="Proteomes" id="UP000011919"/>
    </source>
</evidence>
<feature type="chain" id="PRO_5038616676" evidence="2">
    <location>
        <begin position="20"/>
        <end position="185"/>
    </location>
</feature>
<evidence type="ECO:0000256" key="1">
    <source>
        <dbReference type="SAM" id="MobiDB-lite"/>
    </source>
</evidence>
<protein>
    <submittedName>
        <fullName evidence="3">Lipoprotein yhcN</fullName>
    </submittedName>
</protein>
<evidence type="ECO:0000256" key="2">
    <source>
        <dbReference type="SAM" id="SignalP"/>
    </source>
</evidence>
<name>M7NE56_9BACL</name>
<keyword evidence="4" id="KW-1185">Reference proteome</keyword>
<dbReference type="GO" id="GO:0030435">
    <property type="term" value="P:sporulation resulting in formation of a cellular spore"/>
    <property type="evidence" value="ECO:0007669"/>
    <property type="project" value="InterPro"/>
</dbReference>
<dbReference type="AlphaFoldDB" id="M7NE56"/>
<dbReference type="OrthoDB" id="1707228at2"/>
<dbReference type="STRING" id="1235279.C772_01353"/>
<feature type="region of interest" description="Disordered" evidence="1">
    <location>
        <begin position="24"/>
        <end position="92"/>
    </location>
</feature>
<comment type="caution">
    <text evidence="3">The sequence shown here is derived from an EMBL/GenBank/DDBJ whole genome shotgun (WGS) entry which is preliminary data.</text>
</comment>
<sequence length="185" mass="19855">MNKFLLGFASLTLVLGLAACGGNNEDPSSTSNGHEENDIGTDTNSDQNGSNPDNGAMDDNENNGGQNGNNSGEGDANNLERDQKTADRVSTVEGVEGATVLMTDRNAYVAVNLAEGTEETDELKTKISDEVKASKPDVENVYVSADPDFTKQFEDYGNRIEQGDPVEGFFEEFNDLVDRTFPEAS</sequence>
<keyword evidence="3" id="KW-0449">Lipoprotein</keyword>